<dbReference type="Pfam" id="PF00072">
    <property type="entry name" value="Response_reg"/>
    <property type="match status" value="1"/>
</dbReference>
<feature type="domain" description="Response regulatory" evidence="7">
    <location>
        <begin position="49"/>
        <end position="172"/>
    </location>
</feature>
<dbReference type="Gene3D" id="3.40.50.2300">
    <property type="match status" value="1"/>
</dbReference>
<dbReference type="GO" id="GO:0000160">
    <property type="term" value="P:phosphorelay signal transduction system"/>
    <property type="evidence" value="ECO:0007669"/>
    <property type="project" value="InterPro"/>
</dbReference>
<dbReference type="PROSITE" id="PS50043">
    <property type="entry name" value="HTH_LUXR_2"/>
    <property type="match status" value="1"/>
</dbReference>
<evidence type="ECO:0000256" key="3">
    <source>
        <dbReference type="ARBA" id="ARBA00023125"/>
    </source>
</evidence>
<proteinExistence type="predicted"/>
<keyword evidence="9" id="KW-1185">Reference proteome</keyword>
<dbReference type="GO" id="GO:0006355">
    <property type="term" value="P:regulation of DNA-templated transcription"/>
    <property type="evidence" value="ECO:0007669"/>
    <property type="project" value="InterPro"/>
</dbReference>
<dbReference type="OrthoDB" id="9808843at2"/>
<evidence type="ECO:0000256" key="5">
    <source>
        <dbReference type="PROSITE-ProRule" id="PRU00169"/>
    </source>
</evidence>
<feature type="domain" description="HTH luxR-type" evidence="6">
    <location>
        <begin position="201"/>
        <end position="266"/>
    </location>
</feature>
<dbReference type="InterPro" id="IPR000792">
    <property type="entry name" value="Tscrpt_reg_LuxR_C"/>
</dbReference>
<dbReference type="SUPFAM" id="SSF52172">
    <property type="entry name" value="CheY-like"/>
    <property type="match status" value="1"/>
</dbReference>
<dbReference type="InterPro" id="IPR039420">
    <property type="entry name" value="WalR-like"/>
</dbReference>
<keyword evidence="3" id="KW-0238">DNA-binding</keyword>
<dbReference type="PANTHER" id="PTHR43214:SF24">
    <property type="entry name" value="TRANSCRIPTIONAL REGULATORY PROTEIN NARL-RELATED"/>
    <property type="match status" value="1"/>
</dbReference>
<keyword evidence="4" id="KW-0804">Transcription</keyword>
<evidence type="ECO:0000313" key="8">
    <source>
        <dbReference type="EMBL" id="TFD28542.1"/>
    </source>
</evidence>
<evidence type="ECO:0000313" key="9">
    <source>
        <dbReference type="Proteomes" id="UP000298424"/>
    </source>
</evidence>
<dbReference type="PROSITE" id="PS50110">
    <property type="entry name" value="RESPONSE_REGULATORY"/>
    <property type="match status" value="1"/>
</dbReference>
<dbReference type="CDD" id="cd06170">
    <property type="entry name" value="LuxR_C_like"/>
    <property type="match status" value="1"/>
</dbReference>
<evidence type="ECO:0000256" key="2">
    <source>
        <dbReference type="ARBA" id="ARBA00023015"/>
    </source>
</evidence>
<dbReference type="SMART" id="SM00421">
    <property type="entry name" value="HTH_LUXR"/>
    <property type="match status" value="1"/>
</dbReference>
<evidence type="ECO:0000259" key="6">
    <source>
        <dbReference type="PROSITE" id="PS50043"/>
    </source>
</evidence>
<dbReference type="RefSeq" id="WP_134571312.1">
    <property type="nucleotide sequence ID" value="NZ_SOGT01000002.1"/>
</dbReference>
<organism evidence="8 9">
    <name type="scientific">Cryobacterium lyxosi</name>
    <dbReference type="NCBI Taxonomy" id="1259228"/>
    <lineage>
        <taxon>Bacteria</taxon>
        <taxon>Bacillati</taxon>
        <taxon>Actinomycetota</taxon>
        <taxon>Actinomycetes</taxon>
        <taxon>Micrococcales</taxon>
        <taxon>Microbacteriaceae</taxon>
        <taxon>Cryobacterium</taxon>
    </lineage>
</organism>
<dbReference type="Pfam" id="PF00196">
    <property type="entry name" value="GerE"/>
    <property type="match status" value="1"/>
</dbReference>
<reference evidence="8 9" key="1">
    <citation type="submission" date="2019-03" db="EMBL/GenBank/DDBJ databases">
        <title>Genomics of glacier-inhabiting Cryobacterium strains.</title>
        <authorList>
            <person name="Liu Q."/>
            <person name="Xin Y.-H."/>
        </authorList>
    </citation>
    <scope>NUCLEOTIDE SEQUENCE [LARGE SCALE GENOMIC DNA]</scope>
    <source>
        <strain evidence="8 9">TMT1-1</strain>
    </source>
</reference>
<dbReference type="InterPro" id="IPR016032">
    <property type="entry name" value="Sig_transdc_resp-reg_C-effctor"/>
</dbReference>
<dbReference type="GO" id="GO:0003677">
    <property type="term" value="F:DNA binding"/>
    <property type="evidence" value="ECO:0007669"/>
    <property type="project" value="UniProtKB-KW"/>
</dbReference>
<name>A0A4R8ZJW2_9MICO</name>
<dbReference type="InterPro" id="IPR001789">
    <property type="entry name" value="Sig_transdc_resp-reg_receiver"/>
</dbReference>
<evidence type="ECO:0000259" key="7">
    <source>
        <dbReference type="PROSITE" id="PS50110"/>
    </source>
</evidence>
<comment type="caution">
    <text evidence="5">Lacks conserved residue(s) required for the propagation of feature annotation.</text>
</comment>
<evidence type="ECO:0000256" key="1">
    <source>
        <dbReference type="ARBA" id="ARBA00022553"/>
    </source>
</evidence>
<gene>
    <name evidence="8" type="ORF">E3T27_01120</name>
</gene>
<comment type="caution">
    <text evidence="8">The sequence shown here is derived from an EMBL/GenBank/DDBJ whole genome shotgun (WGS) entry which is preliminary data.</text>
</comment>
<dbReference type="InterPro" id="IPR011006">
    <property type="entry name" value="CheY-like_superfamily"/>
</dbReference>
<dbReference type="EMBL" id="SOGT01000002">
    <property type="protein sequence ID" value="TFD28542.1"/>
    <property type="molecule type" value="Genomic_DNA"/>
</dbReference>
<dbReference type="InterPro" id="IPR058245">
    <property type="entry name" value="NreC/VraR/RcsB-like_REC"/>
</dbReference>
<keyword evidence="1" id="KW-0597">Phosphoprotein</keyword>
<dbReference type="SUPFAM" id="SSF46894">
    <property type="entry name" value="C-terminal effector domain of the bipartite response regulators"/>
    <property type="match status" value="1"/>
</dbReference>
<accession>A0A4R8ZJW2</accession>
<dbReference type="Proteomes" id="UP000298424">
    <property type="component" value="Unassembled WGS sequence"/>
</dbReference>
<dbReference type="PANTHER" id="PTHR43214">
    <property type="entry name" value="TWO-COMPONENT RESPONSE REGULATOR"/>
    <property type="match status" value="1"/>
</dbReference>
<dbReference type="CDD" id="cd17535">
    <property type="entry name" value="REC_NarL-like"/>
    <property type="match status" value="1"/>
</dbReference>
<keyword evidence="2" id="KW-0805">Transcription regulation</keyword>
<sequence length="279" mass="30001">MGKKPGRSRYGTVQLPWKRPAAVDSSSFTSFTALRELGGGKLIRPHHIRVLIADEETLVRRALESFVNGADDMSVVGEARTGGIAVHLHAQLKPDVVIVSLVEGEDGVETIRRIRETDPGARVLALTNSGSGATGVTTSAGCTVMALRAGTRGFVMRDEEPEALLSRIREVHGGDTVLSQSATLDLIAFVLAVPEKTNFDALSADEHLSDLELSVVRLLAQGMSNAEIAQGLHLSEAGVKMRLAKIMAKWGSRTRLHVLIRAVRVGLVELSQPPLTLMY</sequence>
<evidence type="ECO:0000256" key="4">
    <source>
        <dbReference type="ARBA" id="ARBA00023163"/>
    </source>
</evidence>
<dbReference type="SMART" id="SM00448">
    <property type="entry name" value="REC"/>
    <property type="match status" value="1"/>
</dbReference>
<protein>
    <submittedName>
        <fullName evidence="8">Response regulator transcription factor</fullName>
    </submittedName>
</protein>
<dbReference type="AlphaFoldDB" id="A0A4R8ZJW2"/>